<dbReference type="Gene3D" id="1.25.40.10">
    <property type="entry name" value="Tetratricopeptide repeat domain"/>
    <property type="match status" value="1"/>
</dbReference>
<dbReference type="InterPro" id="IPR011990">
    <property type="entry name" value="TPR-like_helical_dom_sf"/>
</dbReference>
<dbReference type="SMART" id="SM00862">
    <property type="entry name" value="Trans_reg_C"/>
    <property type="match status" value="1"/>
</dbReference>
<feature type="repeat" description="TPR" evidence="2">
    <location>
        <begin position="392"/>
        <end position="425"/>
    </location>
</feature>
<feature type="domain" description="OmpR/PhoB-type" evidence="4">
    <location>
        <begin position="1"/>
        <end position="98"/>
    </location>
</feature>
<proteinExistence type="predicted"/>
<evidence type="ECO:0000313" key="5">
    <source>
        <dbReference type="EMBL" id="TXL78826.1"/>
    </source>
</evidence>
<evidence type="ECO:0000256" key="2">
    <source>
        <dbReference type="PROSITE-ProRule" id="PRU00339"/>
    </source>
</evidence>
<name>A0A5C8PS68_9HYPH</name>
<dbReference type="OrthoDB" id="649979at2"/>
<evidence type="ECO:0000259" key="4">
    <source>
        <dbReference type="PROSITE" id="PS51755"/>
    </source>
</evidence>
<dbReference type="Pfam" id="PF00486">
    <property type="entry name" value="Trans_reg_C"/>
    <property type="match status" value="1"/>
</dbReference>
<dbReference type="Gene3D" id="1.10.10.10">
    <property type="entry name" value="Winged helix-like DNA-binding domain superfamily/Winged helix DNA-binding domain"/>
    <property type="match status" value="1"/>
</dbReference>
<protein>
    <submittedName>
        <fullName evidence="5">CadC-family transcriptional regulator</fullName>
    </submittedName>
</protein>
<gene>
    <name evidence="5" type="ORF">FHP25_07475</name>
</gene>
<dbReference type="PROSITE" id="PS51755">
    <property type="entry name" value="OMPR_PHOB"/>
    <property type="match status" value="1"/>
</dbReference>
<dbReference type="SUPFAM" id="SSF46894">
    <property type="entry name" value="C-terminal effector domain of the bipartite response regulators"/>
    <property type="match status" value="1"/>
</dbReference>
<evidence type="ECO:0000256" key="1">
    <source>
        <dbReference type="ARBA" id="ARBA00023125"/>
    </source>
</evidence>
<dbReference type="EMBL" id="VDUZ01000006">
    <property type="protein sequence ID" value="TXL78826.1"/>
    <property type="molecule type" value="Genomic_DNA"/>
</dbReference>
<keyword evidence="6" id="KW-1185">Reference proteome</keyword>
<evidence type="ECO:0000256" key="3">
    <source>
        <dbReference type="PROSITE-ProRule" id="PRU01091"/>
    </source>
</evidence>
<comment type="caution">
    <text evidence="5">The sequence shown here is derived from an EMBL/GenBank/DDBJ whole genome shotgun (WGS) entry which is preliminary data.</text>
</comment>
<keyword evidence="1 3" id="KW-0238">DNA-binding</keyword>
<dbReference type="GO" id="GO:0000160">
    <property type="term" value="P:phosphorelay signal transduction system"/>
    <property type="evidence" value="ECO:0007669"/>
    <property type="project" value="InterPro"/>
</dbReference>
<dbReference type="InterPro" id="IPR001867">
    <property type="entry name" value="OmpR/PhoB-type_DNA-bd"/>
</dbReference>
<evidence type="ECO:0000313" key="6">
    <source>
        <dbReference type="Proteomes" id="UP000321638"/>
    </source>
</evidence>
<dbReference type="InterPro" id="IPR016032">
    <property type="entry name" value="Sig_transdc_resp-reg_C-effctor"/>
</dbReference>
<organism evidence="5 6">
    <name type="scientific">Vineibacter terrae</name>
    <dbReference type="NCBI Taxonomy" id="2586908"/>
    <lineage>
        <taxon>Bacteria</taxon>
        <taxon>Pseudomonadati</taxon>
        <taxon>Pseudomonadota</taxon>
        <taxon>Alphaproteobacteria</taxon>
        <taxon>Hyphomicrobiales</taxon>
        <taxon>Vineibacter</taxon>
    </lineage>
</organism>
<dbReference type="SUPFAM" id="SSF48452">
    <property type="entry name" value="TPR-like"/>
    <property type="match status" value="1"/>
</dbReference>
<feature type="DNA-binding region" description="OmpR/PhoB-type" evidence="3">
    <location>
        <begin position="1"/>
        <end position="98"/>
    </location>
</feature>
<dbReference type="AlphaFoldDB" id="A0A5C8PS68"/>
<dbReference type="CDD" id="cd00383">
    <property type="entry name" value="trans_reg_C"/>
    <property type="match status" value="1"/>
</dbReference>
<dbReference type="PROSITE" id="PS50005">
    <property type="entry name" value="TPR"/>
    <property type="match status" value="1"/>
</dbReference>
<dbReference type="InterPro" id="IPR036388">
    <property type="entry name" value="WH-like_DNA-bd_sf"/>
</dbReference>
<sequence length="527" mass="58369">MRYAFEDYVLDPKRRELTRGVDAVPVSPQVFDLLLYLVQNREHVVSKDELLNVVWDGRIVSESTLTSHINAARKAVGDSGQSQRLIRTIARKGFRFVGDVKEGRPSVGAIAARAAGVRVPDPPPLAPALADKPSLAVLPFLNLSGDPGQDYFIDGVVEDIISALSRMRWLLVIARNSSFTYKGRAVDVKQVGRELGVRYVLEGSMRKADNRVRITGQLVDAATGAHIWAERSEGTLDDIFELQDQMATSVVGAIAPQLERAEIERAQRKPTESLDAYDFYLRGMASFHRGTREAIDAALPLFHRAIQLDADFASAYGMAAWCHFWRKINGWMTDRPQESAEGARLARQAVELGKDDAVALTRGGHALGHFGGDLSRSIALLDRALVLDPNLLAAWYLGGFQRIARGDHDDAIERFTHAMRLSPLDPEMVRIQTGIALAHLFAGRFDAASSWAEKAFRELPTFLLVVGVAAASHALAGRMDEAQRAMRHFRQLDPELRVSNLKDWFRLHRPEDLATLKEGLKRAGLSA</sequence>
<reference evidence="5 6" key="1">
    <citation type="submission" date="2019-06" db="EMBL/GenBank/DDBJ databases">
        <title>New taxonomy in bacterial strain CC-CFT640, isolated from vineyard.</title>
        <authorList>
            <person name="Lin S.-Y."/>
            <person name="Tsai C.-F."/>
            <person name="Young C.-C."/>
        </authorList>
    </citation>
    <scope>NUCLEOTIDE SEQUENCE [LARGE SCALE GENOMIC DNA]</scope>
    <source>
        <strain evidence="5 6">CC-CFT640</strain>
    </source>
</reference>
<keyword evidence="2" id="KW-0802">TPR repeat</keyword>
<dbReference type="Proteomes" id="UP000321638">
    <property type="component" value="Unassembled WGS sequence"/>
</dbReference>
<dbReference type="Gene3D" id="3.40.50.10610">
    <property type="entry name" value="ABC-type transport auxiliary lipoprotein component"/>
    <property type="match status" value="1"/>
</dbReference>
<dbReference type="RefSeq" id="WP_147846298.1">
    <property type="nucleotide sequence ID" value="NZ_VDUZ01000006.1"/>
</dbReference>
<dbReference type="GO" id="GO:0003677">
    <property type="term" value="F:DNA binding"/>
    <property type="evidence" value="ECO:0007669"/>
    <property type="project" value="UniProtKB-UniRule"/>
</dbReference>
<dbReference type="GO" id="GO:0006355">
    <property type="term" value="P:regulation of DNA-templated transcription"/>
    <property type="evidence" value="ECO:0007669"/>
    <property type="project" value="InterPro"/>
</dbReference>
<dbReference type="InterPro" id="IPR019734">
    <property type="entry name" value="TPR_rpt"/>
</dbReference>
<accession>A0A5C8PS68</accession>